<protein>
    <submittedName>
        <fullName evidence="2">Uncharacterized protein</fullName>
    </submittedName>
</protein>
<evidence type="ECO:0000313" key="3">
    <source>
        <dbReference type="Proteomes" id="UP000003779"/>
    </source>
</evidence>
<dbReference type="Proteomes" id="UP000003779">
    <property type="component" value="Chromosome"/>
</dbReference>
<reference evidence="3" key="2">
    <citation type="submission" date="2012-08" db="EMBL/GenBank/DDBJ databases">
        <title>Whole-genome sequence of Nocardiopsis alba strain ATCC BAA-2165 associated with honeybees.</title>
        <authorList>
            <person name="Qiao J."/>
            <person name="Chen L."/>
            <person name="Li Y."/>
            <person name="Wang J."/>
            <person name="Zhang W."/>
            <person name="Chen S."/>
        </authorList>
    </citation>
    <scope>NUCLEOTIDE SEQUENCE [LARGE SCALE GENOMIC DNA]</scope>
    <source>
        <strain evidence="3">ATCC BAA-2165 / BE74</strain>
    </source>
</reference>
<name>J7L5I2_NOCAA</name>
<dbReference type="HOGENOM" id="CLU_3202622_0_0_11"/>
<evidence type="ECO:0000313" key="2">
    <source>
        <dbReference type="EMBL" id="AFR06685.1"/>
    </source>
</evidence>
<sequence>MGAGHEVDGRHGGRLSARGTTGLLAVRSARPEGREPNAVFREGNS</sequence>
<feature type="region of interest" description="Disordered" evidence="1">
    <location>
        <begin position="1"/>
        <end position="23"/>
    </location>
</feature>
<dbReference type="AlphaFoldDB" id="J7L5I2"/>
<dbReference type="KEGG" id="nal:B005_5218"/>
<evidence type="ECO:0000256" key="1">
    <source>
        <dbReference type="SAM" id="MobiDB-lite"/>
    </source>
</evidence>
<feature type="compositionally biased region" description="Basic and acidic residues" evidence="1">
    <location>
        <begin position="1"/>
        <end position="11"/>
    </location>
</feature>
<accession>J7L5I2</accession>
<gene>
    <name evidence="2" type="ordered locus">B005_5218</name>
</gene>
<reference evidence="2 3" key="1">
    <citation type="journal article" date="2012" name="J. Bacteriol.">
        <title>Whole-Genome Sequence of Nocardiopsis alba Strain ATCC BAA-2165, Associated with Honeybees.</title>
        <authorList>
            <person name="Qiao J."/>
            <person name="Chen L."/>
            <person name="Li Y."/>
            <person name="Wang J."/>
            <person name="Zhang W."/>
            <person name="Chen S."/>
        </authorList>
    </citation>
    <scope>NUCLEOTIDE SEQUENCE [LARGE SCALE GENOMIC DNA]</scope>
    <source>
        <strain evidence="3">ATCC BAA-2165 / BE74</strain>
    </source>
</reference>
<dbReference type="PATRIC" id="fig|1205910.3.peg.4932"/>
<organism evidence="2 3">
    <name type="scientific">Nocardiopsis alba (strain ATCC BAA-2165 / BE74)</name>
    <dbReference type="NCBI Taxonomy" id="1205910"/>
    <lineage>
        <taxon>Bacteria</taxon>
        <taxon>Bacillati</taxon>
        <taxon>Actinomycetota</taxon>
        <taxon>Actinomycetes</taxon>
        <taxon>Streptosporangiales</taxon>
        <taxon>Nocardiopsidaceae</taxon>
        <taxon>Nocardiopsis</taxon>
    </lineage>
</organism>
<proteinExistence type="predicted"/>
<dbReference type="EMBL" id="CP003788">
    <property type="protein sequence ID" value="AFR06685.1"/>
    <property type="molecule type" value="Genomic_DNA"/>
</dbReference>